<dbReference type="EMBL" id="ABJB010463442">
    <property type="status" value="NOT_ANNOTATED_CDS"/>
    <property type="molecule type" value="Genomic_DNA"/>
</dbReference>
<dbReference type="InParanoid" id="B7QE30"/>
<reference evidence="2" key="2">
    <citation type="submission" date="2020-05" db="UniProtKB">
        <authorList>
            <consortium name="EnsemblMetazoa"/>
        </authorList>
    </citation>
    <scope>IDENTIFICATION</scope>
    <source>
        <strain evidence="2">wikel</strain>
    </source>
</reference>
<dbReference type="EnsemblMetazoa" id="ISCW022203-RA">
    <property type="protein sequence ID" value="ISCW022203-PA"/>
    <property type="gene ID" value="ISCW022203"/>
</dbReference>
<reference evidence="1 3" key="1">
    <citation type="submission" date="2008-03" db="EMBL/GenBank/DDBJ databases">
        <title>Annotation of Ixodes scapularis.</title>
        <authorList>
            <consortium name="Ixodes scapularis Genome Project Consortium"/>
            <person name="Caler E."/>
            <person name="Hannick L.I."/>
            <person name="Bidwell S."/>
            <person name="Joardar V."/>
            <person name="Thiagarajan M."/>
            <person name="Amedeo P."/>
            <person name="Galinsky K.J."/>
            <person name="Schobel S."/>
            <person name="Inman J."/>
            <person name="Hostetler J."/>
            <person name="Miller J."/>
            <person name="Hammond M."/>
            <person name="Megy K."/>
            <person name="Lawson D."/>
            <person name="Kodira C."/>
            <person name="Sutton G."/>
            <person name="Meyer J."/>
            <person name="Hill C.A."/>
            <person name="Birren B."/>
            <person name="Nene V."/>
            <person name="Collins F."/>
            <person name="Alarcon-Chaidez F."/>
            <person name="Wikel S."/>
            <person name="Strausberg R."/>
        </authorList>
    </citation>
    <scope>NUCLEOTIDE SEQUENCE [LARGE SCALE GENOMIC DNA]</scope>
    <source>
        <strain evidence="3">Wikel</strain>
        <strain evidence="1">Wikel colony</strain>
    </source>
</reference>
<sequence length="77" mass="8674">MRLARSNARLLVLLAFYFLFIVIGASIFSAIEAPHENAVIRSLRAKRARFLDEHPCVSGYSFIYPTKDKVSMAGVTR</sequence>
<dbReference type="EMBL" id="ABJB010482210">
    <property type="status" value="NOT_ANNOTATED_CDS"/>
    <property type="molecule type" value="Genomic_DNA"/>
</dbReference>
<dbReference type="PaxDb" id="6945-B7QE30"/>
<dbReference type="EMBL" id="DS918149">
    <property type="protein sequence ID" value="EEC17102.1"/>
    <property type="molecule type" value="Genomic_DNA"/>
</dbReference>
<evidence type="ECO:0000313" key="1">
    <source>
        <dbReference type="EMBL" id="EEC17102.1"/>
    </source>
</evidence>
<dbReference type="VEuPathDB" id="VectorBase:ISCI022203"/>
<dbReference type="Gene3D" id="1.10.287.70">
    <property type="match status" value="1"/>
</dbReference>
<keyword evidence="3" id="KW-1185">Reference proteome</keyword>
<dbReference type="HOGENOM" id="CLU_2640886_0_0_1"/>
<gene>
    <name evidence="1" type="ORF">IscW_ISCW022203</name>
</gene>
<dbReference type="Proteomes" id="UP000001555">
    <property type="component" value="Unassembled WGS sequence"/>
</dbReference>
<protein>
    <submittedName>
        <fullName evidence="1 2">Secreted protein, putative</fullName>
    </submittedName>
</protein>
<dbReference type="AlphaFoldDB" id="B7QE30"/>
<organism>
    <name type="scientific">Ixodes scapularis</name>
    <name type="common">Black-legged tick</name>
    <name type="synonym">Deer tick</name>
    <dbReference type="NCBI Taxonomy" id="6945"/>
    <lineage>
        <taxon>Eukaryota</taxon>
        <taxon>Metazoa</taxon>
        <taxon>Ecdysozoa</taxon>
        <taxon>Arthropoda</taxon>
        <taxon>Chelicerata</taxon>
        <taxon>Arachnida</taxon>
        <taxon>Acari</taxon>
        <taxon>Parasitiformes</taxon>
        <taxon>Ixodida</taxon>
        <taxon>Ixodoidea</taxon>
        <taxon>Ixodidae</taxon>
        <taxon>Ixodinae</taxon>
        <taxon>Ixodes</taxon>
    </lineage>
</organism>
<evidence type="ECO:0000313" key="2">
    <source>
        <dbReference type="EnsemblMetazoa" id="ISCW022203-PA"/>
    </source>
</evidence>
<proteinExistence type="predicted"/>
<accession>B7QE30</accession>
<evidence type="ECO:0000313" key="3">
    <source>
        <dbReference type="Proteomes" id="UP000001555"/>
    </source>
</evidence>
<dbReference type="SUPFAM" id="SSF81324">
    <property type="entry name" value="Voltage-gated potassium channels"/>
    <property type="match status" value="1"/>
</dbReference>
<dbReference type="VEuPathDB" id="VectorBase:ISCW022203"/>
<name>B7QE30_IXOSC</name>